<feature type="region of interest" description="Disordered" evidence="1">
    <location>
        <begin position="396"/>
        <end position="599"/>
    </location>
</feature>
<feature type="compositionally biased region" description="Polar residues" evidence="1">
    <location>
        <begin position="405"/>
        <end position="423"/>
    </location>
</feature>
<dbReference type="Proteomes" id="UP000078595">
    <property type="component" value="Chromosome 4"/>
</dbReference>
<evidence type="ECO:0000313" key="3">
    <source>
        <dbReference type="Proteomes" id="UP000078595"/>
    </source>
</evidence>
<evidence type="ECO:0008006" key="4">
    <source>
        <dbReference type="Google" id="ProtNLM"/>
    </source>
</evidence>
<evidence type="ECO:0000313" key="2">
    <source>
        <dbReference type="EMBL" id="WWC60832.1"/>
    </source>
</evidence>
<reference evidence="2" key="2">
    <citation type="submission" date="2024-02" db="EMBL/GenBank/DDBJ databases">
        <title>Comparative genomics of Cryptococcus and Kwoniella reveals pathogenesis evolution and contrasting modes of karyotype evolution via chromosome fusion or intercentromeric recombination.</title>
        <authorList>
            <person name="Coelho M.A."/>
            <person name="David-Palma M."/>
            <person name="Shea T."/>
            <person name="Bowers K."/>
            <person name="McGinley-Smith S."/>
            <person name="Mohammad A.W."/>
            <person name="Gnirke A."/>
            <person name="Yurkov A.M."/>
            <person name="Nowrousian M."/>
            <person name="Sun S."/>
            <person name="Cuomo C.A."/>
            <person name="Heitman J."/>
        </authorList>
    </citation>
    <scope>NUCLEOTIDE SEQUENCE</scope>
    <source>
        <strain evidence="2">CBS 10117</strain>
    </source>
</reference>
<gene>
    <name evidence="2" type="ORF">I303_103408</name>
</gene>
<name>A0AAJ8MH34_9TREE</name>
<feature type="region of interest" description="Disordered" evidence="1">
    <location>
        <begin position="344"/>
        <end position="376"/>
    </location>
</feature>
<feature type="compositionally biased region" description="Polar residues" evidence="1">
    <location>
        <begin position="473"/>
        <end position="492"/>
    </location>
</feature>
<feature type="compositionally biased region" description="Low complexity" evidence="1">
    <location>
        <begin position="443"/>
        <end position="463"/>
    </location>
</feature>
<accession>A0AAJ8MH34</accession>
<dbReference type="GeneID" id="28967129"/>
<feature type="compositionally biased region" description="Low complexity" evidence="1">
    <location>
        <begin position="570"/>
        <end position="586"/>
    </location>
</feature>
<sequence length="654" mass="71119">MFTLKTLSPSRTSLSIPPISPGRSTSIPSPSSSTGKSPSASGEYFPRVSPSSASASASTRTRLTKRISKDEAFKNVKLLEDVLAAWNEYRICISNLGKSSRKLAGSLKDLAAGSGPGSDKVDVASQTIRPTASMLDGISDLTLKLARKVDKEYDEVNGDASKYFTLLAKESRTHEAYLGAIGKKHDKAEKAYRKASKALSETSNAHAGLLALKNTLGDDINRANEDHQLLLGSKQSTIVLKIASSSGVLAANIFAYFSDGLRKTGQSYPDVEYFRTLADIKWQNALPPSLEHEIAEEKIRDQLRGMKAQVALGELEVIGQSTWNELQKVPSQNSISDQLNDAKIQGDMTPISPPSSGLQQGIISGSHQDSKSTLSVPVDADIKSKITSDVIRANAGLRSDIPPSSGATVTLTPTANKPSTQVKSGLDTARNVNSPPVPHHSRPSTSSQSHSSRPSASMTSSASTKLGIAGGEQTISTSPRTVSASYHSSIGPNQHDIEDARPQHQHQHQHEHQHEPHSHHQIQADKPRHGEEINPGFDRESAPMSRSMAQNVFTPLSENHSPPSPAGTLQQSIRPRPGPIPIQQRTGHGHQHQRRSVSNILPSRSFVGEDRDYYQYPRPLDRDQSVREKAFRAHQDHRAFMKGCELCEIDYERM</sequence>
<feature type="region of interest" description="Disordered" evidence="1">
    <location>
        <begin position="1"/>
        <end position="61"/>
    </location>
</feature>
<dbReference type="EMBL" id="CP144533">
    <property type="protein sequence ID" value="WWC60832.1"/>
    <property type="molecule type" value="Genomic_DNA"/>
</dbReference>
<protein>
    <recommendedName>
        <fullName evidence="4">IMD domain-containing protein</fullName>
    </recommendedName>
</protein>
<feature type="compositionally biased region" description="Low complexity" evidence="1">
    <location>
        <begin position="49"/>
        <end position="58"/>
    </location>
</feature>
<feature type="compositionally biased region" description="Low complexity" evidence="1">
    <location>
        <begin position="15"/>
        <end position="42"/>
    </location>
</feature>
<feature type="compositionally biased region" description="Low complexity" evidence="1">
    <location>
        <begin position="355"/>
        <end position="366"/>
    </location>
</feature>
<dbReference type="AlphaFoldDB" id="A0AAJ8MH34"/>
<dbReference type="KEGG" id="kdj:28967129"/>
<feature type="compositionally biased region" description="Basic and acidic residues" evidence="1">
    <location>
        <begin position="495"/>
        <end position="541"/>
    </location>
</feature>
<feature type="compositionally biased region" description="Polar residues" evidence="1">
    <location>
        <begin position="547"/>
        <end position="561"/>
    </location>
</feature>
<evidence type="ECO:0000256" key="1">
    <source>
        <dbReference type="SAM" id="MobiDB-lite"/>
    </source>
</evidence>
<feature type="compositionally biased region" description="Polar residues" evidence="1">
    <location>
        <begin position="1"/>
        <end position="14"/>
    </location>
</feature>
<keyword evidence="3" id="KW-1185">Reference proteome</keyword>
<reference evidence="2" key="1">
    <citation type="submission" date="2013-07" db="EMBL/GenBank/DDBJ databases">
        <authorList>
            <consortium name="The Broad Institute Genome Sequencing Platform"/>
            <person name="Cuomo C."/>
            <person name="Litvintseva A."/>
            <person name="Chen Y."/>
            <person name="Heitman J."/>
            <person name="Sun S."/>
            <person name="Springer D."/>
            <person name="Dromer F."/>
            <person name="Young S.K."/>
            <person name="Zeng Q."/>
            <person name="Gargeya S."/>
            <person name="Fitzgerald M."/>
            <person name="Abouelleil A."/>
            <person name="Alvarado L."/>
            <person name="Berlin A.M."/>
            <person name="Chapman S.B."/>
            <person name="Dewar J."/>
            <person name="Goldberg J."/>
            <person name="Griggs A."/>
            <person name="Gujja S."/>
            <person name="Hansen M."/>
            <person name="Howarth C."/>
            <person name="Imamovic A."/>
            <person name="Larimer J."/>
            <person name="McCowan C."/>
            <person name="Murphy C."/>
            <person name="Pearson M."/>
            <person name="Priest M."/>
            <person name="Roberts A."/>
            <person name="Saif S."/>
            <person name="Shea T."/>
            <person name="Sykes S."/>
            <person name="Wortman J."/>
            <person name="Nusbaum C."/>
            <person name="Birren B."/>
        </authorList>
    </citation>
    <scope>NUCLEOTIDE SEQUENCE</scope>
    <source>
        <strain evidence="2">CBS 10117</strain>
    </source>
</reference>
<organism evidence="2 3">
    <name type="scientific">Kwoniella dejecticola CBS 10117</name>
    <dbReference type="NCBI Taxonomy" id="1296121"/>
    <lineage>
        <taxon>Eukaryota</taxon>
        <taxon>Fungi</taxon>
        <taxon>Dikarya</taxon>
        <taxon>Basidiomycota</taxon>
        <taxon>Agaricomycotina</taxon>
        <taxon>Tremellomycetes</taxon>
        <taxon>Tremellales</taxon>
        <taxon>Cryptococcaceae</taxon>
        <taxon>Kwoniella</taxon>
    </lineage>
</organism>
<dbReference type="RefSeq" id="XP_065824822.1">
    <property type="nucleotide sequence ID" value="XM_065968750.1"/>
</dbReference>
<proteinExistence type="predicted"/>